<accession>A0ABW3B4K6</accession>
<name>A0ABW3B4K6_9FLAO</name>
<protein>
    <submittedName>
        <fullName evidence="1">DUF3820 family protein</fullName>
    </submittedName>
</protein>
<sequence length="80" mass="9478">MELKPDKRALIELAHYKMPFGKFKGRYLIDLPEPYLIWFRQKGFPAGKLGEMLQSVLEIKINELESLVKRIQKDFPKETK</sequence>
<dbReference type="Proteomes" id="UP001597012">
    <property type="component" value="Unassembled WGS sequence"/>
</dbReference>
<gene>
    <name evidence="1" type="ORF">ACFQZJ_11025</name>
</gene>
<dbReference type="Pfam" id="PF12843">
    <property type="entry name" value="QSregVF_b"/>
    <property type="match status" value="1"/>
</dbReference>
<reference evidence="2" key="1">
    <citation type="journal article" date="2019" name="Int. J. Syst. Evol. Microbiol.">
        <title>The Global Catalogue of Microorganisms (GCM) 10K type strain sequencing project: providing services to taxonomists for standard genome sequencing and annotation.</title>
        <authorList>
            <consortium name="The Broad Institute Genomics Platform"/>
            <consortium name="The Broad Institute Genome Sequencing Center for Infectious Disease"/>
            <person name="Wu L."/>
            <person name="Ma J."/>
        </authorList>
    </citation>
    <scope>NUCLEOTIDE SEQUENCE [LARGE SCALE GENOMIC DNA]</scope>
    <source>
        <strain evidence="2">CCUG 61948</strain>
    </source>
</reference>
<evidence type="ECO:0000313" key="1">
    <source>
        <dbReference type="EMBL" id="MFD0797997.1"/>
    </source>
</evidence>
<proteinExistence type="predicted"/>
<organism evidence="1 2">
    <name type="scientific">Maribacter chungangensis</name>
    <dbReference type="NCBI Taxonomy" id="1069117"/>
    <lineage>
        <taxon>Bacteria</taxon>
        <taxon>Pseudomonadati</taxon>
        <taxon>Bacteroidota</taxon>
        <taxon>Flavobacteriia</taxon>
        <taxon>Flavobacteriales</taxon>
        <taxon>Flavobacteriaceae</taxon>
        <taxon>Maribacter</taxon>
    </lineage>
</organism>
<comment type="caution">
    <text evidence="1">The sequence shown here is derived from an EMBL/GenBank/DDBJ whole genome shotgun (WGS) entry which is preliminary data.</text>
</comment>
<evidence type="ECO:0000313" key="2">
    <source>
        <dbReference type="Proteomes" id="UP001597012"/>
    </source>
</evidence>
<keyword evidence="2" id="KW-1185">Reference proteome</keyword>
<dbReference type="RefSeq" id="WP_379934536.1">
    <property type="nucleotide sequence ID" value="NZ_JBHTHY010000007.1"/>
</dbReference>
<dbReference type="EMBL" id="JBHTHY010000007">
    <property type="protein sequence ID" value="MFD0797997.1"/>
    <property type="molecule type" value="Genomic_DNA"/>
</dbReference>
<dbReference type="InterPro" id="IPR024530">
    <property type="entry name" value="QSregVF_b"/>
</dbReference>